<evidence type="ECO:0000313" key="1">
    <source>
        <dbReference type="EMBL" id="KAL1527439.1"/>
    </source>
</evidence>
<dbReference type="AlphaFoldDB" id="A0AB34K4Y3"/>
<proteinExistence type="predicted"/>
<organism evidence="1 2">
    <name type="scientific">Prymnesium parvum</name>
    <name type="common">Toxic golden alga</name>
    <dbReference type="NCBI Taxonomy" id="97485"/>
    <lineage>
        <taxon>Eukaryota</taxon>
        <taxon>Haptista</taxon>
        <taxon>Haptophyta</taxon>
        <taxon>Prymnesiophyceae</taxon>
        <taxon>Prymnesiales</taxon>
        <taxon>Prymnesiaceae</taxon>
        <taxon>Prymnesium</taxon>
    </lineage>
</organism>
<evidence type="ECO:0000313" key="2">
    <source>
        <dbReference type="Proteomes" id="UP001515480"/>
    </source>
</evidence>
<keyword evidence="2" id="KW-1185">Reference proteome</keyword>
<accession>A0AB34K4Y3</accession>
<dbReference type="EMBL" id="JBGBPQ010000003">
    <property type="protein sequence ID" value="KAL1527439.1"/>
    <property type="molecule type" value="Genomic_DNA"/>
</dbReference>
<gene>
    <name evidence="1" type="ORF">AB1Y20_016105</name>
</gene>
<name>A0AB34K4Y3_PRYPA</name>
<reference evidence="1 2" key="1">
    <citation type="journal article" date="2024" name="Science">
        <title>Giant polyketide synthase enzymes in the biosynthesis of giant marine polyether toxins.</title>
        <authorList>
            <person name="Fallon T.R."/>
            <person name="Shende V.V."/>
            <person name="Wierzbicki I.H."/>
            <person name="Pendleton A.L."/>
            <person name="Watervoot N.F."/>
            <person name="Auber R.P."/>
            <person name="Gonzalez D.J."/>
            <person name="Wisecaver J.H."/>
            <person name="Moore B.S."/>
        </authorList>
    </citation>
    <scope>NUCLEOTIDE SEQUENCE [LARGE SCALE GENOMIC DNA]</scope>
    <source>
        <strain evidence="1 2">12B1</strain>
    </source>
</reference>
<sequence>MPTHPEACLAALRRANAAGPRGLPIDFPPRLDAANGSLAADVAAVRCLLRSGAAFLLGRPSMGAELRAAHAVRVLRRPPAADPALAAVAGVVESDGASAADFGAAYAAAVALSDLAVRWGHARLPASGGPCDAVGPRPGAGWGCTLAHVRGDALLRAVGAWPHRLVRQQVLEPFWAAEGDGRLAWTGALSGRTVLVVHGFARTIAAQLPRLAAGRVWGEATPRVFPADVRLKLVRAPMNVGGASDGRPGWRASLAALVAQVDGAGRFDVALVACGGVGMLLAAHLRTTNRSAVYVGGWLQVWLGIAGGRWDGLLTKRVGHPLAKAYAANREGWTRPLPVDTPAKTWQVEDSAYWR</sequence>
<dbReference type="Proteomes" id="UP001515480">
    <property type="component" value="Unassembled WGS sequence"/>
</dbReference>
<comment type="caution">
    <text evidence="1">The sequence shown here is derived from an EMBL/GenBank/DDBJ whole genome shotgun (WGS) entry which is preliminary data.</text>
</comment>
<protein>
    <submittedName>
        <fullName evidence="1">Uncharacterized protein</fullName>
    </submittedName>
</protein>